<dbReference type="Proteomes" id="UP001642540">
    <property type="component" value="Unassembled WGS sequence"/>
</dbReference>
<comment type="caution">
    <text evidence="1">The sequence shown here is derived from an EMBL/GenBank/DDBJ whole genome shotgun (WGS) entry which is preliminary data.</text>
</comment>
<sequence length="94" mass="10683">AAYLIAGAFIVLSKILRAYDLSRVVVEKRKLETAKALLVARNNSNKYNIAKAKSLQYLKLRIGHFYEMNHHAVVAYCEKLTDELINATIAFEIK</sequence>
<accession>A0ABP1RLG6</accession>
<evidence type="ECO:0000313" key="2">
    <source>
        <dbReference type="Proteomes" id="UP001642540"/>
    </source>
</evidence>
<dbReference type="EMBL" id="CAXLJM020000081">
    <property type="protein sequence ID" value="CAL8130148.1"/>
    <property type="molecule type" value="Genomic_DNA"/>
</dbReference>
<reference evidence="1 2" key="1">
    <citation type="submission" date="2024-08" db="EMBL/GenBank/DDBJ databases">
        <authorList>
            <person name="Cucini C."/>
            <person name="Frati F."/>
        </authorList>
    </citation>
    <scope>NUCLEOTIDE SEQUENCE [LARGE SCALE GENOMIC DNA]</scope>
</reference>
<evidence type="ECO:0000313" key="1">
    <source>
        <dbReference type="EMBL" id="CAL8130148.1"/>
    </source>
</evidence>
<gene>
    <name evidence="1" type="ORF">ODALV1_LOCUS23588</name>
</gene>
<proteinExistence type="predicted"/>
<protein>
    <submittedName>
        <fullName evidence="1">Uncharacterized protein</fullName>
    </submittedName>
</protein>
<name>A0ABP1RLG6_9HEXA</name>
<keyword evidence="2" id="KW-1185">Reference proteome</keyword>
<feature type="non-terminal residue" evidence="1">
    <location>
        <position position="1"/>
    </location>
</feature>
<organism evidence="1 2">
    <name type="scientific">Orchesella dallaii</name>
    <dbReference type="NCBI Taxonomy" id="48710"/>
    <lineage>
        <taxon>Eukaryota</taxon>
        <taxon>Metazoa</taxon>
        <taxon>Ecdysozoa</taxon>
        <taxon>Arthropoda</taxon>
        <taxon>Hexapoda</taxon>
        <taxon>Collembola</taxon>
        <taxon>Entomobryomorpha</taxon>
        <taxon>Entomobryoidea</taxon>
        <taxon>Orchesellidae</taxon>
        <taxon>Orchesellinae</taxon>
        <taxon>Orchesella</taxon>
    </lineage>
</organism>